<feature type="chain" id="PRO_5040506871" description="LysM domain-containing protein" evidence="6">
    <location>
        <begin position="20"/>
        <end position="436"/>
    </location>
</feature>
<evidence type="ECO:0000313" key="8">
    <source>
        <dbReference type="EMBL" id="KAH7037266.1"/>
    </source>
</evidence>
<dbReference type="CDD" id="cd00118">
    <property type="entry name" value="LysM"/>
    <property type="match status" value="4"/>
</dbReference>
<dbReference type="Pfam" id="PF01476">
    <property type="entry name" value="LysM"/>
    <property type="match status" value="5"/>
</dbReference>
<dbReference type="GO" id="GO:0008061">
    <property type="term" value="F:chitin binding"/>
    <property type="evidence" value="ECO:0007669"/>
    <property type="project" value="UniProtKB-KW"/>
</dbReference>
<evidence type="ECO:0000256" key="6">
    <source>
        <dbReference type="SAM" id="SignalP"/>
    </source>
</evidence>
<feature type="domain" description="LysM" evidence="7">
    <location>
        <begin position="144"/>
        <end position="190"/>
    </location>
</feature>
<feature type="domain" description="LysM" evidence="7">
    <location>
        <begin position="388"/>
        <end position="434"/>
    </location>
</feature>
<keyword evidence="2 6" id="KW-0732">Signal</keyword>
<evidence type="ECO:0000256" key="4">
    <source>
        <dbReference type="ARBA" id="ARBA00044955"/>
    </source>
</evidence>
<proteinExistence type="inferred from homology"/>
<keyword evidence="3" id="KW-0843">Virulence</keyword>
<dbReference type="Gene3D" id="3.10.350.10">
    <property type="entry name" value="LysM domain"/>
    <property type="match status" value="5"/>
</dbReference>
<dbReference type="SUPFAM" id="SSF54106">
    <property type="entry name" value="LysM domain"/>
    <property type="match status" value="5"/>
</dbReference>
<name>A0A9P8YE03_9PEZI</name>
<dbReference type="InterPro" id="IPR052210">
    <property type="entry name" value="LysM1-like"/>
</dbReference>
<evidence type="ECO:0000256" key="3">
    <source>
        <dbReference type="ARBA" id="ARBA00023026"/>
    </source>
</evidence>
<dbReference type="InterPro" id="IPR018392">
    <property type="entry name" value="LysM"/>
</dbReference>
<feature type="domain" description="LysM" evidence="7">
    <location>
        <begin position="228"/>
        <end position="274"/>
    </location>
</feature>
<organism evidence="8 9">
    <name type="scientific">Microdochium trichocladiopsis</name>
    <dbReference type="NCBI Taxonomy" id="1682393"/>
    <lineage>
        <taxon>Eukaryota</taxon>
        <taxon>Fungi</taxon>
        <taxon>Dikarya</taxon>
        <taxon>Ascomycota</taxon>
        <taxon>Pezizomycotina</taxon>
        <taxon>Sordariomycetes</taxon>
        <taxon>Xylariomycetidae</taxon>
        <taxon>Xylariales</taxon>
        <taxon>Microdochiaceae</taxon>
        <taxon>Microdochium</taxon>
    </lineage>
</organism>
<feature type="domain" description="LysM" evidence="7">
    <location>
        <begin position="308"/>
        <end position="354"/>
    </location>
</feature>
<evidence type="ECO:0000259" key="7">
    <source>
        <dbReference type="PROSITE" id="PS51782"/>
    </source>
</evidence>
<evidence type="ECO:0000256" key="1">
    <source>
        <dbReference type="ARBA" id="ARBA00022669"/>
    </source>
</evidence>
<feature type="domain" description="LysM" evidence="7">
    <location>
        <begin position="39"/>
        <end position="85"/>
    </location>
</feature>
<evidence type="ECO:0000256" key="2">
    <source>
        <dbReference type="ARBA" id="ARBA00022729"/>
    </source>
</evidence>
<dbReference type="Proteomes" id="UP000756346">
    <property type="component" value="Unassembled WGS sequence"/>
</dbReference>
<protein>
    <recommendedName>
        <fullName evidence="7">LysM domain-containing protein</fullName>
    </recommendedName>
</protein>
<dbReference type="InterPro" id="IPR036779">
    <property type="entry name" value="LysM_dom_sf"/>
</dbReference>
<feature type="signal peptide" evidence="6">
    <location>
        <begin position="1"/>
        <end position="19"/>
    </location>
</feature>
<gene>
    <name evidence="8" type="ORF">B0I36DRAFT_380504</name>
</gene>
<accession>A0A9P8YE03</accession>
<feature type="compositionally biased region" description="Low complexity" evidence="5">
    <location>
        <begin position="91"/>
        <end position="124"/>
    </location>
</feature>
<dbReference type="GeneID" id="70190364"/>
<keyword evidence="1" id="KW-0147">Chitin-binding</keyword>
<dbReference type="AlphaFoldDB" id="A0A9P8YE03"/>
<dbReference type="PANTHER" id="PTHR34997:SF2">
    <property type="entry name" value="LYSM DOMAIN-CONTAINING PROTEIN-RELATED"/>
    <property type="match status" value="1"/>
</dbReference>
<dbReference type="OrthoDB" id="2281372at2759"/>
<dbReference type="PROSITE" id="PS51782">
    <property type="entry name" value="LYSM"/>
    <property type="match status" value="5"/>
</dbReference>
<sequence length="436" mass="45459">MLFSKVGLLVAVAAPGALAHVSKRQSYPYDPNTTPYCTWWYDVYPGDTCRDVISAWGVSMADFVRWNPSLTSTCGNFKSGTSYCIEALGEPPVTSQPPTTQPPTTTKPSSTTSKATSTSTSTKPGNGIETPSPVQDGITGSCNKFHYVETGSSCQSILTKYGLNIATFYSWNKAVGSQCESMWAEVYVCVGVIGGTPTSAAPTTSSKPGNGIATPTPIQEGMTGSCNKFTLVKTGDTCDKLASAAGISTANFITYNPAVGKDCSGLWANVYVCVGIIGSTPTPSPTTTGNGIATPTPTQGGMIGDCDKFDLVKQGESCSALLSRNGLTIAQLYALNSGVGSDCSGLWANVYVCVHKKGTATTKPTTTTGNGIATPTPTQTGMVNNCKKFVFVQKGQTCETVAKNNGISVSQLTTWNKDFGSTCSGMWAETYACVGV</sequence>
<comment type="caution">
    <text evidence="8">The sequence shown here is derived from an EMBL/GenBank/DDBJ whole genome shotgun (WGS) entry which is preliminary data.</text>
</comment>
<dbReference type="RefSeq" id="XP_046016387.1">
    <property type="nucleotide sequence ID" value="XM_046160818.1"/>
</dbReference>
<reference evidence="8" key="1">
    <citation type="journal article" date="2021" name="Nat. Commun.">
        <title>Genetic determinants of endophytism in the Arabidopsis root mycobiome.</title>
        <authorList>
            <person name="Mesny F."/>
            <person name="Miyauchi S."/>
            <person name="Thiergart T."/>
            <person name="Pickel B."/>
            <person name="Atanasova L."/>
            <person name="Karlsson M."/>
            <person name="Huettel B."/>
            <person name="Barry K.W."/>
            <person name="Haridas S."/>
            <person name="Chen C."/>
            <person name="Bauer D."/>
            <person name="Andreopoulos W."/>
            <person name="Pangilinan J."/>
            <person name="LaButti K."/>
            <person name="Riley R."/>
            <person name="Lipzen A."/>
            <person name="Clum A."/>
            <person name="Drula E."/>
            <person name="Henrissat B."/>
            <person name="Kohler A."/>
            <person name="Grigoriev I.V."/>
            <person name="Martin F.M."/>
            <person name="Hacquard S."/>
        </authorList>
    </citation>
    <scope>NUCLEOTIDE SEQUENCE</scope>
    <source>
        <strain evidence="8">MPI-CAGE-CH-0230</strain>
    </source>
</reference>
<evidence type="ECO:0000256" key="5">
    <source>
        <dbReference type="SAM" id="MobiDB-lite"/>
    </source>
</evidence>
<keyword evidence="9" id="KW-1185">Reference proteome</keyword>
<dbReference type="PANTHER" id="PTHR34997">
    <property type="entry name" value="AM15"/>
    <property type="match status" value="1"/>
</dbReference>
<comment type="similarity">
    <text evidence="4">Belongs to the secreted LysM effector family.</text>
</comment>
<feature type="region of interest" description="Disordered" evidence="5">
    <location>
        <begin position="91"/>
        <end position="135"/>
    </location>
</feature>
<dbReference type="SMART" id="SM00257">
    <property type="entry name" value="LysM"/>
    <property type="match status" value="5"/>
</dbReference>
<dbReference type="EMBL" id="JAGTJQ010000002">
    <property type="protein sequence ID" value="KAH7037266.1"/>
    <property type="molecule type" value="Genomic_DNA"/>
</dbReference>
<evidence type="ECO:0000313" key="9">
    <source>
        <dbReference type="Proteomes" id="UP000756346"/>
    </source>
</evidence>